<evidence type="ECO:0000256" key="1">
    <source>
        <dbReference type="SAM" id="MobiDB-lite"/>
    </source>
</evidence>
<dbReference type="Gene3D" id="2.60.120.10">
    <property type="entry name" value="Jelly Rolls"/>
    <property type="match status" value="1"/>
</dbReference>
<dbReference type="SUPFAM" id="SSF51182">
    <property type="entry name" value="RmlC-like cupins"/>
    <property type="match status" value="1"/>
</dbReference>
<evidence type="ECO:0000313" key="3">
    <source>
        <dbReference type="Proteomes" id="UP000749040"/>
    </source>
</evidence>
<dbReference type="Proteomes" id="UP000749040">
    <property type="component" value="Unassembled WGS sequence"/>
</dbReference>
<dbReference type="EMBL" id="JADKYB010000011">
    <property type="protein sequence ID" value="MBM9507092.1"/>
    <property type="molecule type" value="Genomic_DNA"/>
</dbReference>
<feature type="region of interest" description="Disordered" evidence="1">
    <location>
        <begin position="1"/>
        <end position="24"/>
    </location>
</feature>
<keyword evidence="3" id="KW-1185">Reference proteome</keyword>
<protein>
    <recommendedName>
        <fullName evidence="4">Cupin domain-containing protein</fullName>
    </recommendedName>
</protein>
<evidence type="ECO:0000313" key="2">
    <source>
        <dbReference type="EMBL" id="MBM9507092.1"/>
    </source>
</evidence>
<evidence type="ECO:0008006" key="4">
    <source>
        <dbReference type="Google" id="ProtNLM"/>
    </source>
</evidence>
<gene>
    <name evidence="2" type="ORF">ITX44_21670</name>
</gene>
<organism evidence="2 3">
    <name type="scientific">Actinacidiphila acididurans</name>
    <dbReference type="NCBI Taxonomy" id="2784346"/>
    <lineage>
        <taxon>Bacteria</taxon>
        <taxon>Bacillati</taxon>
        <taxon>Actinomycetota</taxon>
        <taxon>Actinomycetes</taxon>
        <taxon>Kitasatosporales</taxon>
        <taxon>Streptomycetaceae</taxon>
        <taxon>Actinacidiphila</taxon>
    </lineage>
</organism>
<proteinExistence type="predicted"/>
<dbReference type="InterPro" id="IPR011051">
    <property type="entry name" value="RmlC_Cupin_sf"/>
</dbReference>
<sequence length="121" mass="12444">MHSHDQEQPGSPRPPARTLCPPVGYGDGDPSAAAAWDCAWFPLDRGATVTRPASPVRGWLVALAGRCVLRIGEDTVLARPGDTFEIPADTACELSAPGAVPAQLLDVVEAPGGAAARGPHS</sequence>
<dbReference type="InterPro" id="IPR014710">
    <property type="entry name" value="RmlC-like_jellyroll"/>
</dbReference>
<reference evidence="2 3" key="1">
    <citation type="submission" date="2021-01" db="EMBL/GenBank/DDBJ databases">
        <title>Streptomyces acididurans sp. nov., isolated from a peat swamp forest soil.</title>
        <authorList>
            <person name="Chantavorakit T."/>
            <person name="Duangmal K."/>
        </authorList>
    </citation>
    <scope>NUCLEOTIDE SEQUENCE [LARGE SCALE GENOMIC DNA]</scope>
    <source>
        <strain evidence="2 3">KK5PA1</strain>
    </source>
</reference>
<accession>A0ABS2TUT2</accession>
<dbReference type="RefSeq" id="WP_205358945.1">
    <property type="nucleotide sequence ID" value="NZ_JADKYB010000011.1"/>
</dbReference>
<comment type="caution">
    <text evidence="2">The sequence shown here is derived from an EMBL/GenBank/DDBJ whole genome shotgun (WGS) entry which is preliminary data.</text>
</comment>
<name>A0ABS2TUT2_9ACTN</name>